<protein>
    <submittedName>
        <fullName evidence="2">Uncharacterized protein</fullName>
    </submittedName>
</protein>
<feature type="transmembrane region" description="Helical" evidence="1">
    <location>
        <begin position="143"/>
        <end position="163"/>
    </location>
</feature>
<evidence type="ECO:0000313" key="2">
    <source>
        <dbReference type="EMBL" id="PVH97583.1"/>
    </source>
</evidence>
<dbReference type="EMBL" id="KZ805433">
    <property type="protein sequence ID" value="PVH97583.1"/>
    <property type="molecule type" value="Genomic_DNA"/>
</dbReference>
<reference evidence="2 3" key="1">
    <citation type="journal article" date="2018" name="Sci. Rep.">
        <title>Comparative genomics provides insights into the lifestyle and reveals functional heterogeneity of dark septate endophytic fungi.</title>
        <authorList>
            <person name="Knapp D.G."/>
            <person name="Nemeth J.B."/>
            <person name="Barry K."/>
            <person name="Hainaut M."/>
            <person name="Henrissat B."/>
            <person name="Johnson J."/>
            <person name="Kuo A."/>
            <person name="Lim J.H.P."/>
            <person name="Lipzen A."/>
            <person name="Nolan M."/>
            <person name="Ohm R.A."/>
            <person name="Tamas L."/>
            <person name="Grigoriev I.V."/>
            <person name="Spatafora J.W."/>
            <person name="Nagy L.G."/>
            <person name="Kovacs G.M."/>
        </authorList>
    </citation>
    <scope>NUCLEOTIDE SEQUENCE [LARGE SCALE GENOMIC DNA]</scope>
    <source>
        <strain evidence="2 3">DSE2036</strain>
    </source>
</reference>
<name>A0A2V1DIY5_9PLEO</name>
<organism evidence="2 3">
    <name type="scientific">Periconia macrospinosa</name>
    <dbReference type="NCBI Taxonomy" id="97972"/>
    <lineage>
        <taxon>Eukaryota</taxon>
        <taxon>Fungi</taxon>
        <taxon>Dikarya</taxon>
        <taxon>Ascomycota</taxon>
        <taxon>Pezizomycotina</taxon>
        <taxon>Dothideomycetes</taxon>
        <taxon>Pleosporomycetidae</taxon>
        <taxon>Pleosporales</taxon>
        <taxon>Massarineae</taxon>
        <taxon>Periconiaceae</taxon>
        <taxon>Periconia</taxon>
    </lineage>
</organism>
<dbReference type="PANTHER" id="PTHR35043">
    <property type="entry name" value="TRANSCRIPTION FACTOR DOMAIN-CONTAINING PROTEIN"/>
    <property type="match status" value="1"/>
</dbReference>
<gene>
    <name evidence="2" type="ORF">DM02DRAFT_684776</name>
</gene>
<keyword evidence="1" id="KW-0812">Transmembrane</keyword>
<feature type="transmembrane region" description="Helical" evidence="1">
    <location>
        <begin position="213"/>
        <end position="234"/>
    </location>
</feature>
<keyword evidence="1" id="KW-0472">Membrane</keyword>
<keyword evidence="1" id="KW-1133">Transmembrane helix</keyword>
<dbReference type="STRING" id="97972.A0A2V1DIY5"/>
<sequence length="268" mass="30864">KYPWTKTHSFYAVMGGFVIDTAAIRNIALDYIEFLLENYPEVIPDIDEIDILDKSKGDWFTKAIVCTQGAWFCSQCISRLASDLTISLLELNTLGHCICMFFIYCMWWKKPKHEIQYPPSMALQDKNRNWPSSKGSVRATRTGWVLAGIWIAGIVYGGLHLLAWNAPFPTLAQQLLWRISTTTLTASGPIFTLGMGVSFIGEWLDERMNVDEWVLFIVVIPYVLFCLYVVFYIFCRVYLVVECFITLPYLPPSAFKVPLWSQYFIHFS</sequence>
<dbReference type="Proteomes" id="UP000244855">
    <property type="component" value="Unassembled WGS sequence"/>
</dbReference>
<dbReference type="AlphaFoldDB" id="A0A2V1DIY5"/>
<feature type="transmembrane region" description="Helical" evidence="1">
    <location>
        <begin position="88"/>
        <end position="107"/>
    </location>
</feature>
<dbReference type="OrthoDB" id="9451547at2759"/>
<feature type="transmembrane region" description="Helical" evidence="1">
    <location>
        <begin position="175"/>
        <end position="201"/>
    </location>
</feature>
<evidence type="ECO:0000256" key="1">
    <source>
        <dbReference type="SAM" id="Phobius"/>
    </source>
</evidence>
<evidence type="ECO:0000313" key="3">
    <source>
        <dbReference type="Proteomes" id="UP000244855"/>
    </source>
</evidence>
<accession>A0A2V1DIY5</accession>
<proteinExistence type="predicted"/>
<keyword evidence="3" id="KW-1185">Reference proteome</keyword>
<dbReference type="PANTHER" id="PTHR35043:SF9">
    <property type="match status" value="1"/>
</dbReference>
<feature type="non-terminal residue" evidence="2">
    <location>
        <position position="1"/>
    </location>
</feature>